<dbReference type="AlphaFoldDB" id="A0A286GWD2"/>
<organism evidence="1 2">
    <name type="scientific">Caenispirillum bisanense</name>
    <dbReference type="NCBI Taxonomy" id="414052"/>
    <lineage>
        <taxon>Bacteria</taxon>
        <taxon>Pseudomonadati</taxon>
        <taxon>Pseudomonadota</taxon>
        <taxon>Alphaproteobacteria</taxon>
        <taxon>Rhodospirillales</taxon>
        <taxon>Novispirillaceae</taxon>
        <taxon>Caenispirillum</taxon>
    </lineage>
</organism>
<accession>A0A286GWD2</accession>
<reference evidence="1 2" key="1">
    <citation type="submission" date="2017-09" db="EMBL/GenBank/DDBJ databases">
        <authorList>
            <person name="Ehlers B."/>
            <person name="Leendertz F.H."/>
        </authorList>
    </citation>
    <scope>NUCLEOTIDE SEQUENCE [LARGE SCALE GENOMIC DNA]</scope>
    <source>
        <strain evidence="1 2">USBA 140</strain>
    </source>
</reference>
<proteinExistence type="predicted"/>
<sequence length="222" mass="23880">MILTPVPLPDLPTVLDAFDDALADAPTAQAAFRRIAATLALVRDGNLELSQDPDHHAQAVEFARGFGMAILDEPPTAGYTWDGHALRVRMEPSVIVHDVAHLQVCAPERRTAPDFGLGAGPETGLRTEADAAMSVFGVERELEESLASLLGILWEAELEQPAICAFLEQNWLEGGASAHNRRHFVKIVDHLAAHGFLTADGRPTRALREAPDAQFLATLAAA</sequence>
<dbReference type="OrthoDB" id="7270662at2"/>
<keyword evidence="2" id="KW-1185">Reference proteome</keyword>
<dbReference type="RefSeq" id="WP_097280867.1">
    <property type="nucleotide sequence ID" value="NZ_OCNJ01000010.1"/>
</dbReference>
<dbReference type="EMBL" id="OCNJ01000010">
    <property type="protein sequence ID" value="SOD99830.1"/>
    <property type="molecule type" value="Genomic_DNA"/>
</dbReference>
<protein>
    <submittedName>
        <fullName evidence="1">Uncharacterized protein</fullName>
    </submittedName>
</protein>
<name>A0A286GWD2_9PROT</name>
<evidence type="ECO:0000313" key="1">
    <source>
        <dbReference type="EMBL" id="SOD99830.1"/>
    </source>
</evidence>
<gene>
    <name evidence="1" type="ORF">SAMN05421508_11022</name>
</gene>
<evidence type="ECO:0000313" key="2">
    <source>
        <dbReference type="Proteomes" id="UP000219621"/>
    </source>
</evidence>
<dbReference type="Proteomes" id="UP000219621">
    <property type="component" value="Unassembled WGS sequence"/>
</dbReference>